<gene>
    <name evidence="2" type="ORF">EST38_g12055</name>
</gene>
<evidence type="ECO:0000313" key="2">
    <source>
        <dbReference type="EMBL" id="RXW13799.1"/>
    </source>
</evidence>
<accession>A0A4Q2D419</accession>
<reference evidence="2 3" key="1">
    <citation type="submission" date="2019-01" db="EMBL/GenBank/DDBJ databases">
        <title>Draft genome sequence of Psathyrella aberdarensis IHI B618.</title>
        <authorList>
            <person name="Buettner E."/>
            <person name="Kellner H."/>
        </authorList>
    </citation>
    <scope>NUCLEOTIDE SEQUENCE [LARGE SCALE GENOMIC DNA]</scope>
    <source>
        <strain evidence="2 3">IHI B618</strain>
    </source>
</reference>
<evidence type="ECO:0000256" key="1">
    <source>
        <dbReference type="SAM" id="MobiDB-lite"/>
    </source>
</evidence>
<feature type="compositionally biased region" description="Polar residues" evidence="1">
    <location>
        <begin position="91"/>
        <end position="103"/>
    </location>
</feature>
<keyword evidence="3" id="KW-1185">Reference proteome</keyword>
<comment type="caution">
    <text evidence="2">The sequence shown here is derived from an EMBL/GenBank/DDBJ whole genome shotgun (WGS) entry which is preliminary data.</text>
</comment>
<dbReference type="Proteomes" id="UP000290288">
    <property type="component" value="Unassembled WGS sequence"/>
</dbReference>
<proteinExistence type="predicted"/>
<name>A0A4Q2D419_9AGAR</name>
<dbReference type="AlphaFoldDB" id="A0A4Q2D419"/>
<protein>
    <submittedName>
        <fullName evidence="2">Uncharacterized protein</fullName>
    </submittedName>
</protein>
<sequence>MFESMHKPLKQFYLWRTNFKNIAPQILQQEHIGTIMDYIGAEVEAYDEHMKKSNAAAAQNSDAGHEGGNARAPKYDFGNIILQAPPMRSVLPSSKHNTPNQHTHNLKPRPYEVKCE</sequence>
<feature type="region of interest" description="Disordered" evidence="1">
    <location>
        <begin position="89"/>
        <end position="116"/>
    </location>
</feature>
<dbReference type="EMBL" id="SDEE01000829">
    <property type="protein sequence ID" value="RXW13799.1"/>
    <property type="molecule type" value="Genomic_DNA"/>
</dbReference>
<evidence type="ECO:0000313" key="3">
    <source>
        <dbReference type="Proteomes" id="UP000290288"/>
    </source>
</evidence>
<organism evidence="2 3">
    <name type="scientific">Candolleomyces aberdarensis</name>
    <dbReference type="NCBI Taxonomy" id="2316362"/>
    <lineage>
        <taxon>Eukaryota</taxon>
        <taxon>Fungi</taxon>
        <taxon>Dikarya</taxon>
        <taxon>Basidiomycota</taxon>
        <taxon>Agaricomycotina</taxon>
        <taxon>Agaricomycetes</taxon>
        <taxon>Agaricomycetidae</taxon>
        <taxon>Agaricales</taxon>
        <taxon>Agaricineae</taxon>
        <taxon>Psathyrellaceae</taxon>
        <taxon>Candolleomyces</taxon>
    </lineage>
</organism>
<dbReference type="OrthoDB" id="3239511at2759"/>
<feature type="region of interest" description="Disordered" evidence="1">
    <location>
        <begin position="51"/>
        <end position="71"/>
    </location>
</feature>